<protein>
    <submittedName>
        <fullName evidence="1">Uncharacterized protein</fullName>
    </submittedName>
</protein>
<keyword evidence="2" id="KW-1185">Reference proteome</keyword>
<dbReference type="RefSeq" id="WP_153802004.1">
    <property type="nucleotide sequence ID" value="NZ_CP045798.1"/>
</dbReference>
<dbReference type="Proteomes" id="UP000515847">
    <property type="component" value="Chromosome"/>
</dbReference>
<dbReference type="EMBL" id="CP045798">
    <property type="protein sequence ID" value="QNB46831.1"/>
    <property type="molecule type" value="Genomic_DNA"/>
</dbReference>
<name>A0A7G6E427_THEFR</name>
<proteinExistence type="predicted"/>
<evidence type="ECO:0000313" key="1">
    <source>
        <dbReference type="EMBL" id="QNB46831.1"/>
    </source>
</evidence>
<organism evidence="1 2">
    <name type="scientific">Thermanaerosceptrum fracticalcis</name>
    <dbReference type="NCBI Taxonomy" id="1712410"/>
    <lineage>
        <taxon>Bacteria</taxon>
        <taxon>Bacillati</taxon>
        <taxon>Bacillota</taxon>
        <taxon>Clostridia</taxon>
        <taxon>Eubacteriales</taxon>
        <taxon>Peptococcaceae</taxon>
        <taxon>Thermanaerosceptrum</taxon>
    </lineage>
</organism>
<evidence type="ECO:0000313" key="2">
    <source>
        <dbReference type="Proteomes" id="UP000515847"/>
    </source>
</evidence>
<gene>
    <name evidence="1" type="ORF">BR63_11230</name>
</gene>
<accession>A0A7G6E427</accession>
<dbReference type="AlphaFoldDB" id="A0A7G6E427"/>
<dbReference type="KEGG" id="tfr:BR63_11230"/>
<sequence>MTWLMVNTCYNCKRAEECPDKKGFEEAMQAINTYPLHNGKGGSGTVAVVCSKHE</sequence>
<reference evidence="1 2" key="1">
    <citation type="journal article" date="2019" name="Front. Microbiol.">
        <title>Thermoanaerosceptrum fracticalcis gen. nov. sp. nov., a Novel Fumarate-Fermenting Microorganism From a Deep Fractured Carbonate Aquifer of the US Great Basin.</title>
        <authorList>
            <person name="Hamilton-Brehm S.D."/>
            <person name="Stewart L.E."/>
            <person name="Zavarin M."/>
            <person name="Caldwell M."/>
            <person name="Lawson P.A."/>
            <person name="Onstott T.C."/>
            <person name="Grzymski J."/>
            <person name="Neveux I."/>
            <person name="Lollar B.S."/>
            <person name="Russell C.E."/>
            <person name="Moser D.P."/>
        </authorList>
    </citation>
    <scope>NUCLEOTIDE SEQUENCE [LARGE SCALE GENOMIC DNA]</scope>
    <source>
        <strain evidence="1 2">DRI-13</strain>
    </source>
</reference>